<evidence type="ECO:0000259" key="4">
    <source>
        <dbReference type="Pfam" id="PF17676"/>
    </source>
</evidence>
<dbReference type="CDD" id="cd07062">
    <property type="entry name" value="Peptidase_S66_mccF_like"/>
    <property type="match status" value="1"/>
</dbReference>
<dbReference type="PANTHER" id="PTHR30237">
    <property type="entry name" value="MURAMOYLTETRAPEPTIDE CARBOXYPEPTIDASE"/>
    <property type="match status" value="1"/>
</dbReference>
<dbReference type="GO" id="GO:0106415">
    <property type="term" value="F:muramoyltetrapeptide carboxypeptidase activity"/>
    <property type="evidence" value="ECO:0007669"/>
    <property type="project" value="UniProtKB-EC"/>
</dbReference>
<evidence type="ECO:0000259" key="3">
    <source>
        <dbReference type="Pfam" id="PF02016"/>
    </source>
</evidence>
<keyword evidence="6" id="KW-1185">Reference proteome</keyword>
<dbReference type="eggNOG" id="COG1619">
    <property type="taxonomic scope" value="Bacteria"/>
</dbReference>
<protein>
    <submittedName>
        <fullName evidence="5">Muramoyltetrapeptide carboxypeptidase</fullName>
        <ecNumber evidence="5">3.4.17.13</ecNumber>
    </submittedName>
</protein>
<evidence type="ECO:0000256" key="1">
    <source>
        <dbReference type="ARBA" id="ARBA00010233"/>
    </source>
</evidence>
<organism evidence="5 6">
    <name type="scientific">Salinispira pacifica</name>
    <dbReference type="NCBI Taxonomy" id="1307761"/>
    <lineage>
        <taxon>Bacteria</taxon>
        <taxon>Pseudomonadati</taxon>
        <taxon>Spirochaetota</taxon>
        <taxon>Spirochaetia</taxon>
        <taxon>Spirochaetales</taxon>
        <taxon>Spirochaetaceae</taxon>
        <taxon>Salinispira</taxon>
    </lineage>
</organism>
<comment type="similarity">
    <text evidence="1">Belongs to the peptidase S66 family.</text>
</comment>
<dbReference type="InterPro" id="IPR040449">
    <property type="entry name" value="Peptidase_S66_N"/>
</dbReference>
<dbReference type="InterPro" id="IPR003507">
    <property type="entry name" value="S66_fam"/>
</dbReference>
<dbReference type="STRING" id="1307761.L21SP2_1576"/>
<dbReference type="HOGENOM" id="CLU_034346_1_0_12"/>
<proteinExistence type="inferred from homology"/>
<dbReference type="OrthoDB" id="9807329at2"/>
<dbReference type="SUPFAM" id="SSF141986">
    <property type="entry name" value="LD-carboxypeptidase A C-terminal domain-like"/>
    <property type="match status" value="1"/>
</dbReference>
<keyword evidence="2 5" id="KW-0378">Hydrolase</keyword>
<feature type="domain" description="LD-carboxypeptidase C-terminal" evidence="4">
    <location>
        <begin position="208"/>
        <end position="328"/>
    </location>
</feature>
<dbReference type="Gene3D" id="3.40.50.10740">
    <property type="entry name" value="Class I glutamine amidotransferase-like"/>
    <property type="match status" value="1"/>
</dbReference>
<dbReference type="PATRIC" id="fig|1307761.3.peg.1571"/>
<dbReference type="InterPro" id="IPR027461">
    <property type="entry name" value="Carboxypeptidase_A_C_sf"/>
</dbReference>
<dbReference type="EMBL" id="CP006939">
    <property type="protein sequence ID" value="AHC14965.1"/>
    <property type="molecule type" value="Genomic_DNA"/>
</dbReference>
<gene>
    <name evidence="5" type="ORF">L21SP2_1576</name>
</gene>
<dbReference type="Pfam" id="PF02016">
    <property type="entry name" value="Peptidase_S66"/>
    <property type="match status" value="1"/>
</dbReference>
<dbReference type="RefSeq" id="WP_024267885.1">
    <property type="nucleotide sequence ID" value="NC_023035.1"/>
</dbReference>
<evidence type="ECO:0000313" key="5">
    <source>
        <dbReference type="EMBL" id="AHC14965.1"/>
    </source>
</evidence>
<dbReference type="EC" id="3.4.17.13" evidence="5"/>
<dbReference type="Pfam" id="PF17676">
    <property type="entry name" value="Peptidase_S66C"/>
    <property type="match status" value="1"/>
</dbReference>
<keyword evidence="5" id="KW-0121">Carboxypeptidase</keyword>
<reference evidence="5 6" key="1">
    <citation type="journal article" date="2015" name="Stand. Genomic Sci.">
        <title>Complete genome sequence and description of Salinispira pacifica gen. nov., sp. nov., a novel spirochaete isolated form a hypersaline microbial mat.</title>
        <authorList>
            <person name="Ben Hania W."/>
            <person name="Joseph M."/>
            <person name="Schumann P."/>
            <person name="Bunk B."/>
            <person name="Fiebig A."/>
            <person name="Sproer C."/>
            <person name="Klenk H.P."/>
            <person name="Fardeau M.L."/>
            <person name="Spring S."/>
        </authorList>
    </citation>
    <scope>NUCLEOTIDE SEQUENCE [LARGE SCALE GENOMIC DNA]</scope>
    <source>
        <strain evidence="5 6">L21-RPul-D2</strain>
    </source>
</reference>
<keyword evidence="5" id="KW-0645">Protease</keyword>
<dbReference type="PIRSF" id="PIRSF028757">
    <property type="entry name" value="LD-carboxypeptidase"/>
    <property type="match status" value="1"/>
</dbReference>
<dbReference type="InterPro" id="IPR040921">
    <property type="entry name" value="Peptidase_S66C"/>
</dbReference>
<dbReference type="InterPro" id="IPR027478">
    <property type="entry name" value="LdcA_N"/>
</dbReference>
<evidence type="ECO:0000256" key="2">
    <source>
        <dbReference type="ARBA" id="ARBA00022801"/>
    </source>
</evidence>
<dbReference type="Proteomes" id="UP000018680">
    <property type="component" value="Chromosome"/>
</dbReference>
<dbReference type="KEGG" id="slr:L21SP2_1576"/>
<dbReference type="Gene3D" id="3.50.30.60">
    <property type="entry name" value="LD-carboxypeptidase A C-terminal domain-like"/>
    <property type="match status" value="1"/>
</dbReference>
<dbReference type="InterPro" id="IPR029062">
    <property type="entry name" value="Class_I_gatase-like"/>
</dbReference>
<dbReference type="PANTHER" id="PTHR30237:SF4">
    <property type="entry name" value="LD-CARBOXYPEPTIDASE C-TERMINAL DOMAIN-CONTAINING PROTEIN"/>
    <property type="match status" value="1"/>
</dbReference>
<accession>V5WH63</accession>
<evidence type="ECO:0000313" key="6">
    <source>
        <dbReference type="Proteomes" id="UP000018680"/>
    </source>
</evidence>
<dbReference type="AlphaFoldDB" id="V5WH63"/>
<sequence length="346" mass="38901">MSYIKPAALKKGDRVGVISPSAGLPSLFPHIFDEGIKNLQELGLEPVEFPTARMDAKTLYENPALRARDVNAAFADPSIQGIISSIGGSDSIRILPYLDLDVIRDNPKFMMGYSDFTSLHSWIHQQGIITFNGPSIMAGFSQLKSFSEEYQNYINRFLFDAWEEFELPDFPSYSNGYPDWRKTENRGRIFQSGTDNGRRWLQGSQISRGRLFGGCIEVLEMNKGTDYWPAKEFWNGRVLFLETSEEKPPVDYVRYSLRNYGAMGALERISGLLISRPRDYSDKEKADLDSAVLSVVNGEFGLKDLNVVSNMSFGHTDPQVILPQGGEVLMNPSDSSIKIADPVFEY</sequence>
<dbReference type="SUPFAM" id="SSF52317">
    <property type="entry name" value="Class I glutamine amidotransferase-like"/>
    <property type="match status" value="1"/>
</dbReference>
<name>V5WH63_9SPIO</name>
<feature type="domain" description="LD-carboxypeptidase N-terminal" evidence="3">
    <location>
        <begin position="15"/>
        <end position="133"/>
    </location>
</feature>